<dbReference type="InterPro" id="IPR003439">
    <property type="entry name" value="ABC_transporter-like_ATP-bd"/>
</dbReference>
<feature type="transmembrane region" description="Helical" evidence="11">
    <location>
        <begin position="379"/>
        <end position="400"/>
    </location>
</feature>
<sequence length="1221" mass="127944">MAGDGGFAAAPAAAAATKGKDAALDGGPRAAASRRRWLAVRQAVALTRKNLLMRLRSPGLLLGQLLSAVAFVGLIWVVDAAIRYSDSGFGGRSEERNPEPRRVGPVPLCTTSPLLRQGVPCYTFLYTPANDPWVEELVAGVMAANSPPIPRQQVRGFANMSEVDTFLWDNPQTVLAAVHFRRRPQPQTQPPPGVAPPRALSFVVQSNSTASYFKGRFQDPNTYVAIPLQVAIEAQMARLAAGDPSLPWSVSLSDFPHPSLASTSAVGRFAPTFLLASVVINFVILLTNMVTERETGTRSALTAMGLRDSAHWVSWVVPELLLTCAHSAVLLGSLVAMRFPLALRNSPALLFLLLWGSELSMAGVALVFSALLRRSASAVPAGFATYIVCWALQLVVQFGFPYRPGVAEGWVGFFSCLPPCLLTKGLQDLANAALGSGPGISWRHRTEYCWEFVPSPAVRTTLPYWQSDCIVPVGQAVWLLPLQASGIEPEIEPSGRGCTERAAGYLLIAVYLDGVLPREAGTGWGPLWGPLLQLLPGGLRLGLLGSGERGRRARSARRASAALERSTLDQQHQQLLLQLQQQQQPQSQVLLPAPPPHRAMEALSSPGILPYHQEAPAVAGTEGDAVNDVQSAGLYGLQAGRTDPGVTAETAVVQSICRRFVEDVRQATAAPPPSPTAEAICNAAFGGIGPVEDSLFSGGGGAAAAAAATSYLGARAPATATAAVDAGTGGLYGKVHGGVPDWREGVVLFGLRKEYGSRGWVAAVAGWCCGWLRRRRRQWQPAAVAGAAGAFGTPPTPPPTTPLPLPLSPPGKSGSEPDRLRAGGGGGGVHVAVYGTWLHIVPGECFCLLGPNGAGKTTTIKSLVGAIRPTSGEALVYGTSVLDPAGLDAARSLTGICPQFDVLWGALSGREHLALMADVRGLPWGQRRGEVERMLQQVRLEAAADRPAGSYSGGMRRRLSVAAALLGDPRVVYLDEPTTGMDPVSRSHVWELISASKAGRCLVLTTHSMEEAEVLGDRIAILAAGRLRCLGHSLALKRRYGGGYRLSVGLRELAMPLQGGEAVRGGEGLQGGEGSIPAGGSSGDIGVGGGGSGAGWRWGEAEAAGGASGSGRYGGPYGADGGGGGAGGCTAETAEAAASAAAALERLVTESLGLSGGVAAERGRSHLHFQVPREAETRLPLLFERLQVRLQANGRALGVVDVQIKLSSLEDVYLEVVRQWR</sequence>
<organism evidence="13 14">
    <name type="scientific">Pleodorina starrii</name>
    <dbReference type="NCBI Taxonomy" id="330485"/>
    <lineage>
        <taxon>Eukaryota</taxon>
        <taxon>Viridiplantae</taxon>
        <taxon>Chlorophyta</taxon>
        <taxon>core chlorophytes</taxon>
        <taxon>Chlorophyceae</taxon>
        <taxon>CS clade</taxon>
        <taxon>Chlamydomonadales</taxon>
        <taxon>Volvocaceae</taxon>
        <taxon>Pleodorina</taxon>
    </lineage>
</organism>
<feature type="transmembrane region" description="Helical" evidence="11">
    <location>
        <begin position="312"/>
        <end position="336"/>
    </location>
</feature>
<dbReference type="PANTHER" id="PTHR19229:SF36">
    <property type="entry name" value="ATP-BINDING CASSETTE SUB-FAMILY A MEMBER 2"/>
    <property type="match status" value="1"/>
</dbReference>
<keyword evidence="6" id="KW-0547">Nucleotide-binding</keyword>
<evidence type="ECO:0000256" key="5">
    <source>
        <dbReference type="ARBA" id="ARBA00022737"/>
    </source>
</evidence>
<dbReference type="PROSITE" id="PS00211">
    <property type="entry name" value="ABC_TRANSPORTER_1"/>
    <property type="match status" value="1"/>
</dbReference>
<accession>A0A9W6EVN6</accession>
<evidence type="ECO:0000256" key="2">
    <source>
        <dbReference type="ARBA" id="ARBA00008526"/>
    </source>
</evidence>
<dbReference type="Proteomes" id="UP001165080">
    <property type="component" value="Unassembled WGS sequence"/>
</dbReference>
<proteinExistence type="inferred from homology"/>
<feature type="region of interest" description="Disordered" evidence="10">
    <location>
        <begin position="786"/>
        <end position="823"/>
    </location>
</feature>
<dbReference type="SMART" id="SM00382">
    <property type="entry name" value="AAA"/>
    <property type="match status" value="1"/>
</dbReference>
<evidence type="ECO:0000256" key="8">
    <source>
        <dbReference type="ARBA" id="ARBA00022989"/>
    </source>
</evidence>
<evidence type="ECO:0000256" key="10">
    <source>
        <dbReference type="SAM" id="MobiDB-lite"/>
    </source>
</evidence>
<keyword evidence="4 11" id="KW-0812">Transmembrane</keyword>
<comment type="caution">
    <text evidence="13">The sequence shown here is derived from an EMBL/GenBank/DDBJ whole genome shotgun (WGS) entry which is preliminary data.</text>
</comment>
<name>A0A9W6EVN6_9CHLO</name>
<keyword evidence="3" id="KW-0813">Transport</keyword>
<dbReference type="Gene3D" id="3.40.50.300">
    <property type="entry name" value="P-loop containing nucleotide triphosphate hydrolases"/>
    <property type="match status" value="1"/>
</dbReference>
<dbReference type="InterPro" id="IPR003593">
    <property type="entry name" value="AAA+_ATPase"/>
</dbReference>
<feature type="transmembrane region" description="Helical" evidence="11">
    <location>
        <begin position="269"/>
        <end position="291"/>
    </location>
</feature>
<dbReference type="Pfam" id="PF12698">
    <property type="entry name" value="ABC2_membrane_3"/>
    <property type="match status" value="1"/>
</dbReference>
<feature type="domain" description="ABC transporter" evidence="12">
    <location>
        <begin position="814"/>
        <end position="1049"/>
    </location>
</feature>
<dbReference type="GO" id="GO:0016887">
    <property type="term" value="F:ATP hydrolysis activity"/>
    <property type="evidence" value="ECO:0007669"/>
    <property type="project" value="InterPro"/>
</dbReference>
<dbReference type="GO" id="GO:0005319">
    <property type="term" value="F:lipid transporter activity"/>
    <property type="evidence" value="ECO:0007669"/>
    <property type="project" value="TreeGrafter"/>
</dbReference>
<dbReference type="SUPFAM" id="SSF52540">
    <property type="entry name" value="P-loop containing nucleoside triphosphate hydrolases"/>
    <property type="match status" value="1"/>
</dbReference>
<feature type="region of interest" description="Disordered" evidence="10">
    <location>
        <begin position="1064"/>
        <end position="1084"/>
    </location>
</feature>
<dbReference type="GO" id="GO:0005524">
    <property type="term" value="F:ATP binding"/>
    <property type="evidence" value="ECO:0007669"/>
    <property type="project" value="UniProtKB-KW"/>
</dbReference>
<dbReference type="InterPro" id="IPR027417">
    <property type="entry name" value="P-loop_NTPase"/>
</dbReference>
<evidence type="ECO:0000313" key="14">
    <source>
        <dbReference type="Proteomes" id="UP001165080"/>
    </source>
</evidence>
<feature type="transmembrane region" description="Helical" evidence="11">
    <location>
        <begin position="59"/>
        <end position="78"/>
    </location>
</feature>
<evidence type="ECO:0000313" key="13">
    <source>
        <dbReference type="EMBL" id="GLC47788.1"/>
    </source>
</evidence>
<keyword evidence="7" id="KW-0067">ATP-binding</keyword>
<dbReference type="FunFam" id="3.40.50.300:FF:000335">
    <property type="entry name" value="ATP binding cassette subfamily A member 5"/>
    <property type="match status" value="1"/>
</dbReference>
<feature type="transmembrane region" description="Helical" evidence="11">
    <location>
        <begin position="348"/>
        <end position="372"/>
    </location>
</feature>
<evidence type="ECO:0000259" key="12">
    <source>
        <dbReference type="PROSITE" id="PS50893"/>
    </source>
</evidence>
<evidence type="ECO:0000256" key="3">
    <source>
        <dbReference type="ARBA" id="ARBA00022448"/>
    </source>
</evidence>
<comment type="similarity">
    <text evidence="2">Belongs to the ABC transporter superfamily. ABCA family. CPR flippase (TC 3.A.1.211) subfamily.</text>
</comment>
<dbReference type="OrthoDB" id="545677at2759"/>
<keyword evidence="9 11" id="KW-0472">Membrane</keyword>
<keyword evidence="8 11" id="KW-1133">Transmembrane helix</keyword>
<dbReference type="GO" id="GO:0016020">
    <property type="term" value="C:membrane"/>
    <property type="evidence" value="ECO:0007669"/>
    <property type="project" value="UniProtKB-SubCell"/>
</dbReference>
<dbReference type="CDD" id="cd03263">
    <property type="entry name" value="ABC_subfamily_A"/>
    <property type="match status" value="1"/>
</dbReference>
<comment type="subcellular location">
    <subcellularLocation>
        <location evidence="1">Membrane</location>
        <topology evidence="1">Multi-pass membrane protein</topology>
    </subcellularLocation>
</comment>
<dbReference type="Pfam" id="PF00005">
    <property type="entry name" value="ABC_tran"/>
    <property type="match status" value="1"/>
</dbReference>
<feature type="compositionally biased region" description="Gly residues" evidence="10">
    <location>
        <begin position="1064"/>
        <end position="1074"/>
    </location>
</feature>
<gene>
    <name evidence="13" type="primary">PLEST000627</name>
    <name evidence="13" type="ORF">PLESTB_000025800</name>
</gene>
<evidence type="ECO:0000256" key="7">
    <source>
        <dbReference type="ARBA" id="ARBA00022840"/>
    </source>
</evidence>
<dbReference type="InterPro" id="IPR026082">
    <property type="entry name" value="ABCA"/>
</dbReference>
<reference evidence="13 14" key="1">
    <citation type="journal article" date="2023" name="Commun. Biol.">
        <title>Reorganization of the ancestral sex-determining regions during the evolution of trioecy in Pleodorina starrii.</title>
        <authorList>
            <person name="Takahashi K."/>
            <person name="Suzuki S."/>
            <person name="Kawai-Toyooka H."/>
            <person name="Yamamoto K."/>
            <person name="Hamaji T."/>
            <person name="Ootsuki R."/>
            <person name="Yamaguchi H."/>
            <person name="Kawachi M."/>
            <person name="Higashiyama T."/>
            <person name="Nozaki H."/>
        </authorList>
    </citation>
    <scope>NUCLEOTIDE SEQUENCE [LARGE SCALE GENOMIC DNA]</scope>
    <source>
        <strain evidence="13 14">NIES-4479</strain>
    </source>
</reference>
<feature type="compositionally biased region" description="Pro residues" evidence="10">
    <location>
        <begin position="794"/>
        <end position="809"/>
    </location>
</feature>
<dbReference type="PANTHER" id="PTHR19229">
    <property type="entry name" value="ATP-BINDING CASSETTE TRANSPORTER SUBFAMILY A ABCA"/>
    <property type="match status" value="1"/>
</dbReference>
<dbReference type="GO" id="GO:0140359">
    <property type="term" value="F:ABC-type transporter activity"/>
    <property type="evidence" value="ECO:0007669"/>
    <property type="project" value="InterPro"/>
</dbReference>
<dbReference type="AlphaFoldDB" id="A0A9W6EVN6"/>
<dbReference type="InterPro" id="IPR017871">
    <property type="entry name" value="ABC_transporter-like_CS"/>
</dbReference>
<keyword evidence="14" id="KW-1185">Reference proteome</keyword>
<evidence type="ECO:0000256" key="6">
    <source>
        <dbReference type="ARBA" id="ARBA00022741"/>
    </source>
</evidence>
<evidence type="ECO:0000256" key="11">
    <source>
        <dbReference type="SAM" id="Phobius"/>
    </source>
</evidence>
<evidence type="ECO:0000256" key="9">
    <source>
        <dbReference type="ARBA" id="ARBA00023136"/>
    </source>
</evidence>
<keyword evidence="5" id="KW-0677">Repeat</keyword>
<evidence type="ECO:0000256" key="1">
    <source>
        <dbReference type="ARBA" id="ARBA00004141"/>
    </source>
</evidence>
<dbReference type="PROSITE" id="PS50893">
    <property type="entry name" value="ABC_TRANSPORTER_2"/>
    <property type="match status" value="1"/>
</dbReference>
<dbReference type="InterPro" id="IPR013525">
    <property type="entry name" value="ABC2_TM"/>
</dbReference>
<dbReference type="EMBL" id="BRXU01000001">
    <property type="protein sequence ID" value="GLC47788.1"/>
    <property type="molecule type" value="Genomic_DNA"/>
</dbReference>
<protein>
    <recommendedName>
        <fullName evidence="12">ABC transporter domain-containing protein</fullName>
    </recommendedName>
</protein>
<evidence type="ECO:0000256" key="4">
    <source>
        <dbReference type="ARBA" id="ARBA00022692"/>
    </source>
</evidence>